<reference evidence="1" key="1">
    <citation type="submission" date="2015-10" db="EMBL/GenBank/DDBJ databases">
        <authorList>
            <person name="Regsiter A."/>
            <person name="william w."/>
        </authorList>
    </citation>
    <scope>NUCLEOTIDE SEQUENCE</scope>
    <source>
        <strain evidence="1">Montdore</strain>
    </source>
</reference>
<protein>
    <submittedName>
        <fullName evidence="1">Uncharacterized protein</fullName>
    </submittedName>
</protein>
<accession>A0A292Q042</accession>
<sequence>MTITITQQYECLYLYGPHMLEQMRSGNRALRFPRDSDRVYYTNQAGGAEGLSSSRWHARLHLPVPQLITPLIDTNPQYFHSPYYTIHLSVNIKHPKQSNAYNRIPPAAETRLGDLGKEYTKRHKNCNNSRADVSRKKKSQRHSRILAIQNEMKTHAKIYRSKALVKVPAESV</sequence>
<dbReference type="Proteomes" id="UP001412239">
    <property type="component" value="Unassembled WGS sequence"/>
</dbReference>
<organism evidence="1 2">
    <name type="scientific">Tuber aestivum</name>
    <name type="common">summer truffle</name>
    <dbReference type="NCBI Taxonomy" id="59557"/>
    <lineage>
        <taxon>Eukaryota</taxon>
        <taxon>Fungi</taxon>
        <taxon>Dikarya</taxon>
        <taxon>Ascomycota</taxon>
        <taxon>Pezizomycotina</taxon>
        <taxon>Pezizomycetes</taxon>
        <taxon>Pezizales</taxon>
        <taxon>Tuberaceae</taxon>
        <taxon>Tuber</taxon>
    </lineage>
</organism>
<gene>
    <name evidence="1" type="ORF">GSTUAT00003657001</name>
</gene>
<keyword evidence="2" id="KW-1185">Reference proteome</keyword>
<evidence type="ECO:0000313" key="2">
    <source>
        <dbReference type="Proteomes" id="UP001412239"/>
    </source>
</evidence>
<proteinExistence type="predicted"/>
<dbReference type="EMBL" id="LN890997">
    <property type="protein sequence ID" value="CUS12248.1"/>
    <property type="molecule type" value="Genomic_DNA"/>
</dbReference>
<name>A0A292Q042_9PEZI</name>
<dbReference type="AlphaFoldDB" id="A0A292Q042"/>
<evidence type="ECO:0000313" key="1">
    <source>
        <dbReference type="EMBL" id="CUS12248.1"/>
    </source>
</evidence>